<dbReference type="Proteomes" id="UP001589776">
    <property type="component" value="Unassembled WGS sequence"/>
</dbReference>
<sequence>MNGRARMKEASTFALYYGVGRVEELSRFDLAIVEPAGQSENEIRELKRSGTLPAAYVSVMEIADYDPMFRLLNDEDFLSDSGGQRVCNEQFGTYMLDLTSPRWQGLLFHRIGSLLVKSGYEGIFLDTIGNVELHRLPAERQLEQLHAAAHMVRQLRERFPEAVLIQNNGLHQLGEMTCRWLDGICWENPNFVAADSMEWSMDTLERLTAFAEGSGVRVLLLIELYGNEDSVRNETTVRKAAESRNFMVYGAPPQYVSDVYGLDKG</sequence>
<keyword evidence="3" id="KW-1185">Reference proteome</keyword>
<comment type="caution">
    <text evidence="2">The sequence shown here is derived from an EMBL/GenBank/DDBJ whole genome shotgun (WGS) entry which is preliminary data.</text>
</comment>
<evidence type="ECO:0000259" key="1">
    <source>
        <dbReference type="Pfam" id="PF03537"/>
    </source>
</evidence>
<name>A0ABV6DRB1_9BACL</name>
<dbReference type="SUPFAM" id="SSF51445">
    <property type="entry name" value="(Trans)glycosidases"/>
    <property type="match status" value="1"/>
</dbReference>
<dbReference type="EMBL" id="JBHLWN010000085">
    <property type="protein sequence ID" value="MFC0215189.1"/>
    <property type="molecule type" value="Genomic_DNA"/>
</dbReference>
<dbReference type="InterPro" id="IPR017853">
    <property type="entry name" value="GH"/>
</dbReference>
<evidence type="ECO:0000313" key="3">
    <source>
        <dbReference type="Proteomes" id="UP001589776"/>
    </source>
</evidence>
<dbReference type="Gene3D" id="3.20.20.70">
    <property type="entry name" value="Aldolase class I"/>
    <property type="match status" value="1"/>
</dbReference>
<dbReference type="InterPro" id="IPR013785">
    <property type="entry name" value="Aldolase_TIM"/>
</dbReference>
<accession>A0ABV6DRB1</accession>
<dbReference type="PANTHER" id="PTHR35882">
    <property type="entry name" value="PELA"/>
    <property type="match status" value="1"/>
</dbReference>
<reference evidence="2 3" key="1">
    <citation type="submission" date="2024-09" db="EMBL/GenBank/DDBJ databases">
        <authorList>
            <person name="Sun Q."/>
            <person name="Mori K."/>
        </authorList>
    </citation>
    <scope>NUCLEOTIDE SEQUENCE [LARGE SCALE GENOMIC DNA]</scope>
    <source>
        <strain evidence="2 3">CCM 7759</strain>
    </source>
</reference>
<dbReference type="RefSeq" id="WP_377472635.1">
    <property type="nucleotide sequence ID" value="NZ_JBHLWN010000085.1"/>
</dbReference>
<gene>
    <name evidence="2" type="ORF">ACFFK0_22615</name>
</gene>
<dbReference type="PANTHER" id="PTHR35882:SF2">
    <property type="entry name" value="PELA"/>
    <property type="match status" value="1"/>
</dbReference>
<proteinExistence type="predicted"/>
<organism evidence="2 3">
    <name type="scientific">Paenibacillus chartarius</name>
    <dbReference type="NCBI Taxonomy" id="747481"/>
    <lineage>
        <taxon>Bacteria</taxon>
        <taxon>Bacillati</taxon>
        <taxon>Bacillota</taxon>
        <taxon>Bacilli</taxon>
        <taxon>Bacillales</taxon>
        <taxon>Paenibacillaceae</taxon>
        <taxon>Paenibacillus</taxon>
    </lineage>
</organism>
<dbReference type="Pfam" id="PF03537">
    <property type="entry name" value="Glyco_hydro_114"/>
    <property type="match status" value="1"/>
</dbReference>
<dbReference type="InterPro" id="IPR004352">
    <property type="entry name" value="GH114_TIM-barrel"/>
</dbReference>
<feature type="domain" description="Glycoside-hydrolase family GH114 TIM-barrel" evidence="1">
    <location>
        <begin position="25"/>
        <end position="187"/>
    </location>
</feature>
<protein>
    <submittedName>
        <fullName evidence="2">Endo alpha-1,4 polygalactosaminidase</fullName>
    </submittedName>
</protein>
<evidence type="ECO:0000313" key="2">
    <source>
        <dbReference type="EMBL" id="MFC0215189.1"/>
    </source>
</evidence>